<dbReference type="InterPro" id="IPR052340">
    <property type="entry name" value="RNase_Y/CdgJ"/>
</dbReference>
<comment type="caution">
    <text evidence="2">The sequence shown here is derived from an EMBL/GenBank/DDBJ whole genome shotgun (WGS) entry which is preliminary data.</text>
</comment>
<dbReference type="Gene3D" id="3.20.20.450">
    <property type="entry name" value="EAL domain"/>
    <property type="match status" value="1"/>
</dbReference>
<dbReference type="InterPro" id="IPR001633">
    <property type="entry name" value="EAL_dom"/>
</dbReference>
<reference evidence="2 3" key="1">
    <citation type="submission" date="2019-03" db="EMBL/GenBank/DDBJ databases">
        <title>Genomic Encyclopedia of Type Strains, Phase IV (KMG-IV): sequencing the most valuable type-strain genomes for metagenomic binning, comparative biology and taxonomic classification.</title>
        <authorList>
            <person name="Goeker M."/>
        </authorList>
    </citation>
    <scope>NUCLEOTIDE SEQUENCE [LARGE SCALE GENOMIC DNA]</scope>
    <source>
        <strain evidence="2 3">DSM 101483</strain>
    </source>
</reference>
<dbReference type="InterPro" id="IPR014408">
    <property type="entry name" value="dGMP_Pdiesterase_EAL/HD-GYP"/>
</dbReference>
<dbReference type="SMART" id="SM00052">
    <property type="entry name" value="EAL"/>
    <property type="match status" value="1"/>
</dbReference>
<dbReference type="Pfam" id="PF00563">
    <property type="entry name" value="EAL"/>
    <property type="match status" value="1"/>
</dbReference>
<dbReference type="AlphaFoldDB" id="A0AA94PMJ0"/>
<evidence type="ECO:0000313" key="2">
    <source>
        <dbReference type="EMBL" id="TDT87875.1"/>
    </source>
</evidence>
<dbReference type="PANTHER" id="PTHR33525:SF4">
    <property type="entry name" value="CYCLIC DI-GMP PHOSPHODIESTERASE CDGJ"/>
    <property type="match status" value="1"/>
</dbReference>
<dbReference type="PIRSF" id="PIRSF003180">
    <property type="entry name" value="DiGMPpdiest_YuxH"/>
    <property type="match status" value="1"/>
</dbReference>
<dbReference type="InterPro" id="IPR013976">
    <property type="entry name" value="HDOD"/>
</dbReference>
<sequence length="418" mass="46979">MAPHKRMPLFEAVFIARQPIFRPDESVWGYELLFRSDETNVAHIDDEALATASVVADGLVLATEGMDANARILINFPEKLLMEDGGFALPKDRCVIEILENVRPGAEALAAVRRLKDAGYTIAVDDYFGQKDLLPFVEMADIIKLDVLAMDNDMDRVERAFRSLPAGVIPLAEKVEQNETFRRLRDMGFALFQGFFFSQPEIIPGRKLSTSETTKLQLLAELAKAELDSNRLGLILQSDPSLTYRLFRYVNSAGMGLREKVKSAKRAIDMIGMIHVKQWLRSALIADLNPSPKAGELAYLAVHRAKFLESICSSSNRTVCEPDTLFMTGLFSLLDAMLGQEMQRILELLPLEKPVTDALRGQGEHYDLLRLATSYERGQWGETAQRLQRLGLDSFQAELLYLQARSWAQKMLGYSKAE</sequence>
<dbReference type="InterPro" id="IPR035919">
    <property type="entry name" value="EAL_sf"/>
</dbReference>
<dbReference type="RefSeq" id="WP_233490986.1">
    <property type="nucleotide sequence ID" value="NZ_CP014206.1"/>
</dbReference>
<evidence type="ECO:0000259" key="1">
    <source>
        <dbReference type="PROSITE" id="PS51833"/>
    </source>
</evidence>
<proteinExistence type="predicted"/>
<dbReference type="Proteomes" id="UP000295506">
    <property type="component" value="Unassembled WGS sequence"/>
</dbReference>
<dbReference type="SUPFAM" id="SSF141868">
    <property type="entry name" value="EAL domain-like"/>
    <property type="match status" value="1"/>
</dbReference>
<feature type="domain" description="HDOD" evidence="1">
    <location>
        <begin position="208"/>
        <end position="396"/>
    </location>
</feature>
<accession>A0AA94PMJ0</accession>
<dbReference type="Gene3D" id="1.10.3210.10">
    <property type="entry name" value="Hypothetical protein af1432"/>
    <property type="match status" value="1"/>
</dbReference>
<dbReference type="PROSITE" id="PS51833">
    <property type="entry name" value="HDOD"/>
    <property type="match status" value="1"/>
</dbReference>
<name>A0AA94PMJ0_9BACT</name>
<dbReference type="SUPFAM" id="SSF109604">
    <property type="entry name" value="HD-domain/PDEase-like"/>
    <property type="match status" value="1"/>
</dbReference>
<dbReference type="EMBL" id="SOBK01000007">
    <property type="protein sequence ID" value="TDT87875.1"/>
    <property type="molecule type" value="Genomic_DNA"/>
</dbReference>
<evidence type="ECO:0000313" key="3">
    <source>
        <dbReference type="Proteomes" id="UP000295506"/>
    </source>
</evidence>
<protein>
    <submittedName>
        <fullName evidence="2">EAL and modified HD-GYP domain-containing signal transduction protein</fullName>
    </submittedName>
</protein>
<gene>
    <name evidence="2" type="ORF">EDC59_10770</name>
</gene>
<dbReference type="Pfam" id="PF08668">
    <property type="entry name" value="HDOD"/>
    <property type="match status" value="1"/>
</dbReference>
<dbReference type="PANTHER" id="PTHR33525">
    <property type="match status" value="1"/>
</dbReference>
<organism evidence="2 3">
    <name type="scientific">Pseudodesulfovibrio indicus</name>
    <dbReference type="NCBI Taxonomy" id="1716143"/>
    <lineage>
        <taxon>Bacteria</taxon>
        <taxon>Pseudomonadati</taxon>
        <taxon>Thermodesulfobacteriota</taxon>
        <taxon>Desulfovibrionia</taxon>
        <taxon>Desulfovibrionales</taxon>
        <taxon>Desulfovibrionaceae</taxon>
    </lineage>
</organism>